<evidence type="ECO:0000313" key="4">
    <source>
        <dbReference type="Proteomes" id="UP000001055"/>
    </source>
</evidence>
<evidence type="ECO:0000259" key="2">
    <source>
        <dbReference type="Pfam" id="PF14420"/>
    </source>
</evidence>
<dbReference type="VEuPathDB" id="FungiDB:JI435_130300"/>
<dbReference type="KEGG" id="pno:SNOG_13030"/>
<gene>
    <name evidence="3" type="ORF">SNOG_13030</name>
</gene>
<feature type="region of interest" description="Disordered" evidence="1">
    <location>
        <begin position="59"/>
        <end position="123"/>
    </location>
</feature>
<sequence length="616" mass="68579">MTKDWDSVEAEIRELYSKSDGKITLGEIEKLMARKKFRASTRAYRMKLKEWGLLKQKGRRETVKRLDDGNDSAQPDDAEHRDDRSLSATVEPSAMPVTMSLDVDTDSTPEGEATPADPALPDHCTDRGGWQVIEDPTNAEPTLMGLLHQAPVSMDDAWSETQTRPGDIVLDMLGAVLECDPDKLQGLVVHHNEHINDPIGLPFEAGGRFASHSIMNQMVIMQHPSQTLLDVTCGMPCGPCLWVLISHGAKGSRHPLGTDLALHNAIKNGRTVNVMVMARPGRSDINGLPGTSWKPLLQAVFWNHPDVPWQTLDYWASKLTVIELDCLRIFVAGGANLQSRFAGCPCGSSRQTFQHQVIWHSTPKVARLVIDSATAGTGAMNISGLLHEILEFCPESKRHPADTLRDLQVLLQKGADPNHADNNGLTPLRRCIEQCPAVDLVALLRMLLDAGADPEHEDREGIQPFVLAARTIEEPLLSDVMQAMTYEQVMSSTRNTGDFRLKLLDMVPEDIRATFQRAYFTVVSKNFLDTMTRTAKARLLTAKDKDEIVWIVGMRRGIDLPEYRFDQELVIALLDPQPISGMLLRTTEIGHPGEVIEEARYHYYITFPAGMEVQPR</sequence>
<dbReference type="Pfam" id="PF14420">
    <property type="entry name" value="Clr5"/>
    <property type="match status" value="1"/>
</dbReference>
<dbReference type="GeneID" id="5980156"/>
<dbReference type="InterPro" id="IPR025676">
    <property type="entry name" value="Clr5_dom"/>
</dbReference>
<feature type="compositionally biased region" description="Basic and acidic residues" evidence="1">
    <location>
        <begin position="59"/>
        <end position="68"/>
    </location>
</feature>
<accession>Q0U5D4</accession>
<evidence type="ECO:0000256" key="1">
    <source>
        <dbReference type="SAM" id="MobiDB-lite"/>
    </source>
</evidence>
<dbReference type="Gene3D" id="1.25.40.20">
    <property type="entry name" value="Ankyrin repeat-containing domain"/>
    <property type="match status" value="1"/>
</dbReference>
<proteinExistence type="predicted"/>
<dbReference type="Proteomes" id="UP000001055">
    <property type="component" value="Unassembled WGS sequence"/>
</dbReference>
<dbReference type="EMBL" id="CH445348">
    <property type="protein sequence ID" value="EAT79830.2"/>
    <property type="molecule type" value="Genomic_DNA"/>
</dbReference>
<dbReference type="HOGENOM" id="CLU_370122_0_0_1"/>
<evidence type="ECO:0000313" key="3">
    <source>
        <dbReference type="EMBL" id="EAT79830.2"/>
    </source>
</evidence>
<dbReference type="InterPro" id="IPR036770">
    <property type="entry name" value="Ankyrin_rpt-contain_sf"/>
</dbReference>
<organism evidence="3 4">
    <name type="scientific">Phaeosphaeria nodorum (strain SN15 / ATCC MYA-4574 / FGSC 10173)</name>
    <name type="common">Glume blotch fungus</name>
    <name type="synonym">Parastagonospora nodorum</name>
    <dbReference type="NCBI Taxonomy" id="321614"/>
    <lineage>
        <taxon>Eukaryota</taxon>
        <taxon>Fungi</taxon>
        <taxon>Dikarya</taxon>
        <taxon>Ascomycota</taxon>
        <taxon>Pezizomycotina</taxon>
        <taxon>Dothideomycetes</taxon>
        <taxon>Pleosporomycetidae</taxon>
        <taxon>Pleosporales</taxon>
        <taxon>Pleosporineae</taxon>
        <taxon>Phaeosphaeriaceae</taxon>
        <taxon>Parastagonospora</taxon>
    </lineage>
</organism>
<protein>
    <recommendedName>
        <fullName evidence="2">Clr5 domain-containing protein</fullName>
    </recommendedName>
</protein>
<dbReference type="RefSeq" id="XP_001803244.1">
    <property type="nucleotide sequence ID" value="XM_001803192.1"/>
</dbReference>
<dbReference type="AlphaFoldDB" id="Q0U5D4"/>
<reference evidence="4" key="1">
    <citation type="journal article" date="2007" name="Plant Cell">
        <title>Dothideomycete-plant interactions illuminated by genome sequencing and EST analysis of the wheat pathogen Stagonospora nodorum.</title>
        <authorList>
            <person name="Hane J.K."/>
            <person name="Lowe R.G."/>
            <person name="Solomon P.S."/>
            <person name="Tan K.C."/>
            <person name="Schoch C.L."/>
            <person name="Spatafora J.W."/>
            <person name="Crous P.W."/>
            <person name="Kodira C."/>
            <person name="Birren B.W."/>
            <person name="Galagan J.E."/>
            <person name="Torriani S.F."/>
            <person name="McDonald B.A."/>
            <person name="Oliver R.P."/>
        </authorList>
    </citation>
    <scope>NUCLEOTIDE SEQUENCE [LARGE SCALE GENOMIC DNA]</scope>
    <source>
        <strain evidence="4">SN15 / ATCC MYA-4574 / FGSC 10173</strain>
    </source>
</reference>
<name>Q0U5D4_PHANO</name>
<dbReference type="eggNOG" id="ENOG502RS20">
    <property type="taxonomic scope" value="Eukaryota"/>
</dbReference>
<feature type="domain" description="Clr5" evidence="2">
    <location>
        <begin position="1"/>
        <end position="54"/>
    </location>
</feature>
<dbReference type="InParanoid" id="Q0U5D4"/>
<dbReference type="SUPFAM" id="SSF48403">
    <property type="entry name" value="Ankyrin repeat"/>
    <property type="match status" value="1"/>
</dbReference>